<reference evidence="2 3" key="1">
    <citation type="submission" date="2021-01" db="EMBL/GenBank/DDBJ databases">
        <title>Draft genome sequence of Micromonospora sp. strain STR1s_6.</title>
        <authorList>
            <person name="Karlyshev A."/>
            <person name="Jawad R."/>
        </authorList>
    </citation>
    <scope>NUCLEOTIDE SEQUENCE [LARGE SCALE GENOMIC DNA]</scope>
    <source>
        <strain evidence="2 3">STR1S-6</strain>
    </source>
</reference>
<comment type="caution">
    <text evidence="2">The sequence shown here is derived from an EMBL/GenBank/DDBJ whole genome shotgun (WGS) entry which is preliminary data.</text>
</comment>
<dbReference type="InterPro" id="IPR057972">
    <property type="entry name" value="Terminase_7"/>
</dbReference>
<proteinExistence type="predicted"/>
<accession>A0ABS1YQI2</accession>
<organism evidence="2 3">
    <name type="scientific">Micromonospora tarensis</name>
    <dbReference type="NCBI Taxonomy" id="2806100"/>
    <lineage>
        <taxon>Bacteria</taxon>
        <taxon>Bacillati</taxon>
        <taxon>Actinomycetota</taxon>
        <taxon>Actinomycetes</taxon>
        <taxon>Micromonosporales</taxon>
        <taxon>Micromonosporaceae</taxon>
        <taxon>Micromonospora</taxon>
    </lineage>
</organism>
<evidence type="ECO:0000313" key="2">
    <source>
        <dbReference type="EMBL" id="MBM0279679.1"/>
    </source>
</evidence>
<evidence type="ECO:0000256" key="1">
    <source>
        <dbReference type="SAM" id="MobiDB-lite"/>
    </source>
</evidence>
<name>A0ABS1YQI2_9ACTN</name>
<feature type="region of interest" description="Disordered" evidence="1">
    <location>
        <begin position="1"/>
        <end position="30"/>
    </location>
</feature>
<keyword evidence="3" id="KW-1185">Reference proteome</keyword>
<sequence length="126" mass="14023">MRRNSRVGPVMLPAKGREGDPPTWPLPGRMSPAEREAWAQLWATPQAVAWEQMGWTRTVARYCRVMVASEKPDASAAMLAQVTALEDRLGLTPKSMRLLLWQIAVDEVAQKREQSEGARGRIKAVG</sequence>
<dbReference type="EMBL" id="JAEVHL010000330">
    <property type="protein sequence ID" value="MBM0279679.1"/>
    <property type="molecule type" value="Genomic_DNA"/>
</dbReference>
<evidence type="ECO:0000313" key="3">
    <source>
        <dbReference type="Proteomes" id="UP000622245"/>
    </source>
</evidence>
<dbReference type="Pfam" id="PF25673">
    <property type="entry name" value="Terminase_7"/>
    <property type="match status" value="1"/>
</dbReference>
<gene>
    <name evidence="2" type="ORF">JM949_32970</name>
</gene>
<evidence type="ECO:0008006" key="4">
    <source>
        <dbReference type="Google" id="ProtNLM"/>
    </source>
</evidence>
<protein>
    <recommendedName>
        <fullName evidence="4">Terminase small subunit</fullName>
    </recommendedName>
</protein>
<dbReference type="Proteomes" id="UP000622245">
    <property type="component" value="Unassembled WGS sequence"/>
</dbReference>